<evidence type="ECO:0008006" key="4">
    <source>
        <dbReference type="Google" id="ProtNLM"/>
    </source>
</evidence>
<keyword evidence="1" id="KW-0732">Signal</keyword>
<keyword evidence="3" id="KW-1185">Reference proteome</keyword>
<proteinExistence type="predicted"/>
<reference evidence="3" key="1">
    <citation type="journal article" date="2022" name="Int. J. Syst. Evol. Microbiol.">
        <title>Anaeromyxobacter oryzae sp. nov., Anaeromyxobacter diazotrophicus sp. nov. and Anaeromyxobacter paludicola sp. nov., isolated from paddy soils.</title>
        <authorList>
            <person name="Itoh H."/>
            <person name="Xu Z."/>
            <person name="Mise K."/>
            <person name="Masuda Y."/>
            <person name="Ushijima N."/>
            <person name="Hayakawa C."/>
            <person name="Shiratori Y."/>
            <person name="Senoo K."/>
        </authorList>
    </citation>
    <scope>NUCLEOTIDE SEQUENCE [LARGE SCALE GENOMIC DNA]</scope>
    <source>
        <strain evidence="3">Red232</strain>
    </source>
</reference>
<feature type="chain" id="PRO_5046493199" description="Lipoprotein" evidence="1">
    <location>
        <begin position="21"/>
        <end position="242"/>
    </location>
</feature>
<dbReference type="RefSeq" id="WP_248353716.1">
    <property type="nucleotide sequence ID" value="NZ_AP025591.1"/>
</dbReference>
<accession>A0ABM7X0A5</accession>
<evidence type="ECO:0000256" key="1">
    <source>
        <dbReference type="SAM" id="SignalP"/>
    </source>
</evidence>
<dbReference type="EMBL" id="AP025591">
    <property type="protein sequence ID" value="BDG05157.1"/>
    <property type="molecule type" value="Genomic_DNA"/>
</dbReference>
<protein>
    <recommendedName>
        <fullName evidence="4">Lipoprotein</fullName>
    </recommendedName>
</protein>
<sequence length="242" mass="25956">MSPRTLLVVLACALPSAAFPAVWVDVEGGAVWQSRNDVQIPKDGGTRFSLVDLGSGPGAAWRVQAGVALGRHELRALAAPLTLAVDGSFDDPVSFQGQTFAAGVHTDAWYRFDSYRLTYRYAVVERPALTVKVGLTGKLRDASIRLRQPGVEAVRSNVGFVPLLHLNLEWRFAGPFALLLDADALAAPQGRAEDVGLFLAWRVTPALLLRAGYRTLEGGSSGGGVYNFAWLHYGMAGTTVSF</sequence>
<evidence type="ECO:0000313" key="2">
    <source>
        <dbReference type="EMBL" id="BDG05157.1"/>
    </source>
</evidence>
<organism evidence="2 3">
    <name type="scientific">Anaeromyxobacter oryzae</name>
    <dbReference type="NCBI Taxonomy" id="2918170"/>
    <lineage>
        <taxon>Bacteria</taxon>
        <taxon>Pseudomonadati</taxon>
        <taxon>Myxococcota</taxon>
        <taxon>Myxococcia</taxon>
        <taxon>Myxococcales</taxon>
        <taxon>Cystobacterineae</taxon>
        <taxon>Anaeromyxobacteraceae</taxon>
        <taxon>Anaeromyxobacter</taxon>
    </lineage>
</organism>
<evidence type="ECO:0000313" key="3">
    <source>
        <dbReference type="Proteomes" id="UP001162891"/>
    </source>
</evidence>
<gene>
    <name evidence="2" type="ORF">AMOR_41530</name>
</gene>
<feature type="signal peptide" evidence="1">
    <location>
        <begin position="1"/>
        <end position="20"/>
    </location>
</feature>
<name>A0ABM7X0A5_9BACT</name>
<dbReference type="Proteomes" id="UP001162891">
    <property type="component" value="Chromosome"/>
</dbReference>